<dbReference type="AlphaFoldDB" id="A0A9R1WQX2"/>
<dbReference type="Gramene" id="rna-gnl|WGS:NBSK|LSAT_1X2541_mrna">
    <property type="protein sequence ID" value="cds-PLY64157.1"/>
    <property type="gene ID" value="gene-LSAT_1X2541"/>
</dbReference>
<accession>A0A9R1WQX2</accession>
<proteinExistence type="inferred from homology"/>
<feature type="repeat" description="PPR" evidence="3">
    <location>
        <begin position="366"/>
        <end position="400"/>
    </location>
</feature>
<evidence type="ECO:0000313" key="4">
    <source>
        <dbReference type="EMBL" id="KAJ0227220.1"/>
    </source>
</evidence>
<evidence type="ECO:0000313" key="5">
    <source>
        <dbReference type="Proteomes" id="UP000235145"/>
    </source>
</evidence>
<dbReference type="InterPro" id="IPR011990">
    <property type="entry name" value="TPR-like_helical_dom_sf"/>
</dbReference>
<dbReference type="GO" id="GO:0003729">
    <property type="term" value="F:mRNA binding"/>
    <property type="evidence" value="ECO:0007669"/>
    <property type="project" value="UniProtKB-ARBA"/>
</dbReference>
<evidence type="ECO:0000256" key="2">
    <source>
        <dbReference type="ARBA" id="ARBA00022737"/>
    </source>
</evidence>
<dbReference type="Pfam" id="PF01535">
    <property type="entry name" value="PPR"/>
    <property type="match status" value="4"/>
</dbReference>
<organism evidence="4 5">
    <name type="scientific">Lactuca sativa</name>
    <name type="common">Garden lettuce</name>
    <dbReference type="NCBI Taxonomy" id="4236"/>
    <lineage>
        <taxon>Eukaryota</taxon>
        <taxon>Viridiplantae</taxon>
        <taxon>Streptophyta</taxon>
        <taxon>Embryophyta</taxon>
        <taxon>Tracheophyta</taxon>
        <taxon>Spermatophyta</taxon>
        <taxon>Magnoliopsida</taxon>
        <taxon>eudicotyledons</taxon>
        <taxon>Gunneridae</taxon>
        <taxon>Pentapetalae</taxon>
        <taxon>asterids</taxon>
        <taxon>campanulids</taxon>
        <taxon>Asterales</taxon>
        <taxon>Asteraceae</taxon>
        <taxon>Cichorioideae</taxon>
        <taxon>Cichorieae</taxon>
        <taxon>Lactucinae</taxon>
        <taxon>Lactuca</taxon>
    </lineage>
</organism>
<dbReference type="EMBL" id="NBSK02000001">
    <property type="protein sequence ID" value="KAJ0227220.1"/>
    <property type="molecule type" value="Genomic_DNA"/>
</dbReference>
<dbReference type="Gene3D" id="1.25.40.10">
    <property type="entry name" value="Tetratricopeptide repeat domain"/>
    <property type="match status" value="2"/>
</dbReference>
<dbReference type="Proteomes" id="UP000235145">
    <property type="component" value="Unassembled WGS sequence"/>
</dbReference>
<dbReference type="GO" id="GO:0005739">
    <property type="term" value="C:mitochondrion"/>
    <property type="evidence" value="ECO:0000318"/>
    <property type="project" value="GO_Central"/>
</dbReference>
<dbReference type="PANTHER" id="PTHR45717:SF13">
    <property type="entry name" value="OS02G0796400 PROTEIN"/>
    <property type="match status" value="1"/>
</dbReference>
<dbReference type="OrthoDB" id="1146105at2759"/>
<dbReference type="Pfam" id="PF13812">
    <property type="entry name" value="PPR_3"/>
    <property type="match status" value="1"/>
</dbReference>
<reference evidence="4 5" key="1">
    <citation type="journal article" date="2017" name="Nat. Commun.">
        <title>Genome assembly with in vitro proximity ligation data and whole-genome triplication in lettuce.</title>
        <authorList>
            <person name="Reyes-Chin-Wo S."/>
            <person name="Wang Z."/>
            <person name="Yang X."/>
            <person name="Kozik A."/>
            <person name="Arikit S."/>
            <person name="Song C."/>
            <person name="Xia L."/>
            <person name="Froenicke L."/>
            <person name="Lavelle D.O."/>
            <person name="Truco M.J."/>
            <person name="Xia R."/>
            <person name="Zhu S."/>
            <person name="Xu C."/>
            <person name="Xu H."/>
            <person name="Xu X."/>
            <person name="Cox K."/>
            <person name="Korf I."/>
            <person name="Meyers B.C."/>
            <person name="Michelmore R.W."/>
        </authorList>
    </citation>
    <scope>NUCLEOTIDE SEQUENCE [LARGE SCALE GENOMIC DNA]</scope>
    <source>
        <strain evidence="5">cv. Salinas</strain>
        <tissue evidence="4">Seedlings</tissue>
    </source>
</reference>
<keyword evidence="5" id="KW-1185">Reference proteome</keyword>
<protein>
    <recommendedName>
        <fullName evidence="6">Pentacotripeptide-repeat region of PRORP domain-containing protein</fullName>
    </recommendedName>
</protein>
<evidence type="ECO:0000256" key="3">
    <source>
        <dbReference type="PROSITE-ProRule" id="PRU00708"/>
    </source>
</evidence>
<dbReference type="InterPro" id="IPR002885">
    <property type="entry name" value="PPR_rpt"/>
</dbReference>
<evidence type="ECO:0008006" key="6">
    <source>
        <dbReference type="Google" id="ProtNLM"/>
    </source>
</evidence>
<dbReference type="PROSITE" id="PS51375">
    <property type="entry name" value="PPR"/>
    <property type="match status" value="1"/>
</dbReference>
<keyword evidence="2" id="KW-0677">Repeat</keyword>
<sequence>MAIRSLLTRLQPLSFRKIRYGGNAKGFNFLRRISSNNLSASAYHDLPPSKQNNDIDLKSKLLFLRYPRRSATSVLQNWISEGRKVSIYDLRDISNQLVRRGRYKHALEVLKWMEDQERFQFSESDHALRLELTIKVSTLEEAEDYFAKLPNTASQKASYLHLLNSYVREEATEKAESLMIKMTSLGANVTPHPFNAMMKLYIATSQFDLVLSVIYQMKQNKIPRNVLSYNLWMSATHEVYGVQNVDIVYKEMLNDKDVIIGWSTLCTLANIYMKSGLFEKATLTLENAEKKLSFKNHFGYFFLITNYVSLKNKEGVIRVWKACKRVDAKLTCANYMCMLLSLVKLDDVEEAEKIFMEWESQCWKYDIRVSNILLGAYVRGGLMEKAEGLHVRTLERGGCPNYKTWEILMEGYLKNGNMEKVVDAMKNGFKMLKDCDWRPSGTIVESIFEYFEKSGKLEDAKEFLNVIRGFNLASLCVYRSLIRMHVAKKKACSDILEMMEDDKIDMDDETMTIALASQNDALSEML</sequence>
<evidence type="ECO:0000256" key="1">
    <source>
        <dbReference type="ARBA" id="ARBA00007626"/>
    </source>
</evidence>
<gene>
    <name evidence="4" type="ORF">LSAT_V11C100001120</name>
</gene>
<dbReference type="PANTHER" id="PTHR45717">
    <property type="entry name" value="OS12G0527900 PROTEIN"/>
    <property type="match status" value="1"/>
</dbReference>
<comment type="caution">
    <text evidence="4">The sequence shown here is derived from an EMBL/GenBank/DDBJ whole genome shotgun (WGS) entry which is preliminary data.</text>
</comment>
<name>A0A9R1WQX2_LACSA</name>
<comment type="similarity">
    <text evidence="1">Belongs to the PPR family. P subfamily.</text>
</comment>